<reference evidence="2 3" key="1">
    <citation type="submission" date="2016-02" db="EMBL/GenBank/DDBJ databases">
        <title>Genome analysis of coral dinoflagellate symbionts highlights evolutionary adaptations to a symbiotic lifestyle.</title>
        <authorList>
            <person name="Aranda M."/>
            <person name="Li Y."/>
            <person name="Liew Y.J."/>
            <person name="Baumgarten S."/>
            <person name="Simakov O."/>
            <person name="Wilson M."/>
            <person name="Piel J."/>
            <person name="Ashoor H."/>
            <person name="Bougouffa S."/>
            <person name="Bajic V.B."/>
            <person name="Ryu T."/>
            <person name="Ravasi T."/>
            <person name="Bayer T."/>
            <person name="Micklem G."/>
            <person name="Kim H."/>
            <person name="Bhak J."/>
            <person name="Lajeunesse T.C."/>
            <person name="Voolstra C.R."/>
        </authorList>
    </citation>
    <scope>NUCLEOTIDE SEQUENCE [LARGE SCALE GENOMIC DNA]</scope>
    <source>
        <strain evidence="2 3">CCMP2467</strain>
    </source>
</reference>
<comment type="caution">
    <text evidence="2">The sequence shown here is derived from an EMBL/GenBank/DDBJ whole genome shotgun (WGS) entry which is preliminary data.</text>
</comment>
<keyword evidence="3" id="KW-1185">Reference proteome</keyword>
<dbReference type="AlphaFoldDB" id="A0A1Q9EBT4"/>
<organism evidence="2 3">
    <name type="scientific">Symbiodinium microadriaticum</name>
    <name type="common">Dinoflagellate</name>
    <name type="synonym">Zooxanthella microadriatica</name>
    <dbReference type="NCBI Taxonomy" id="2951"/>
    <lineage>
        <taxon>Eukaryota</taxon>
        <taxon>Sar</taxon>
        <taxon>Alveolata</taxon>
        <taxon>Dinophyceae</taxon>
        <taxon>Suessiales</taxon>
        <taxon>Symbiodiniaceae</taxon>
        <taxon>Symbiodinium</taxon>
    </lineage>
</organism>
<dbReference type="EMBL" id="LSRX01000199">
    <property type="protein sequence ID" value="OLQ04868.1"/>
    <property type="molecule type" value="Genomic_DNA"/>
</dbReference>
<feature type="region of interest" description="Disordered" evidence="1">
    <location>
        <begin position="91"/>
        <end position="123"/>
    </location>
</feature>
<gene>
    <name evidence="2" type="ORF">AK812_SmicGene11966</name>
</gene>
<name>A0A1Q9EBT4_SYMMI</name>
<evidence type="ECO:0000313" key="2">
    <source>
        <dbReference type="EMBL" id="OLQ04868.1"/>
    </source>
</evidence>
<feature type="compositionally biased region" description="Basic and acidic residues" evidence="1">
    <location>
        <begin position="91"/>
        <end position="116"/>
    </location>
</feature>
<evidence type="ECO:0000256" key="1">
    <source>
        <dbReference type="SAM" id="MobiDB-lite"/>
    </source>
</evidence>
<protein>
    <submittedName>
        <fullName evidence="2">Uncharacterized protein</fullName>
    </submittedName>
</protein>
<evidence type="ECO:0000313" key="3">
    <source>
        <dbReference type="Proteomes" id="UP000186817"/>
    </source>
</evidence>
<proteinExistence type="predicted"/>
<dbReference type="Proteomes" id="UP000186817">
    <property type="component" value="Unassembled WGS sequence"/>
</dbReference>
<accession>A0A1Q9EBT4</accession>
<sequence length="183" mass="20204">MEPNNLEQSGASQIRPSFGIGALGAWALEPSPASLLSAAPLFCNSWPCALRPKRPKALLQRQGEGEAMLELSVDLQEALQAYRWGALKTLQKERQKEPQKEPKVPQAQAKEKRGSEALESFSQRRARRLEPRKCKIAAHRLAKGGATAAPVRFLGAILIPLLLSFSQRRAEEMSDMPLTKPID</sequence>